<feature type="region of interest" description="Disordered" evidence="1">
    <location>
        <begin position="193"/>
        <end position="229"/>
    </location>
</feature>
<protein>
    <submittedName>
        <fullName evidence="2">Uncharacterized protein</fullName>
    </submittedName>
</protein>
<evidence type="ECO:0000313" key="3">
    <source>
        <dbReference type="Proteomes" id="UP001224890"/>
    </source>
</evidence>
<sequence length="301" mass="34928">MYPLLGDNYWKHSRFKASDVLRTWRKDAVRLYPFNEIEDEESESTLVQGREEDSVDQDRVVRSLSRSLQQCGMGDQHDMEEDTEDVLVVAERPIPSKKRKANSPLSQAITPKRVRRKQSVYDVESSDDDVVVRRRRPHAKSAILPRRPATTPITPPQSGGYISTILVDSDRDGQEPLLVRRHRDRRVILIDPDSDDQEPLSMGRRRGRRLFERKESPQPLTERPSPLDLSPIRNVATIEPVEAPEKKHNCVAALEELFDSVNRSRGQFTSEERELADRQLRQMGKRMRRMSKMAKRMVRKP</sequence>
<proteinExistence type="predicted"/>
<organism evidence="2 3">
    <name type="scientific">Colletotrichum godetiae</name>
    <dbReference type="NCBI Taxonomy" id="1209918"/>
    <lineage>
        <taxon>Eukaryota</taxon>
        <taxon>Fungi</taxon>
        <taxon>Dikarya</taxon>
        <taxon>Ascomycota</taxon>
        <taxon>Pezizomycotina</taxon>
        <taxon>Sordariomycetes</taxon>
        <taxon>Hypocreomycetidae</taxon>
        <taxon>Glomerellales</taxon>
        <taxon>Glomerellaceae</taxon>
        <taxon>Colletotrichum</taxon>
        <taxon>Colletotrichum acutatum species complex</taxon>
    </lineage>
</organism>
<dbReference type="EMBL" id="JAHMHR010000068">
    <property type="protein sequence ID" value="KAK1658797.1"/>
    <property type="molecule type" value="Genomic_DNA"/>
</dbReference>
<accession>A0AAJ0A965</accession>
<dbReference type="RefSeq" id="XP_060423561.1">
    <property type="nucleotide sequence ID" value="XM_060581160.1"/>
</dbReference>
<dbReference type="Proteomes" id="UP001224890">
    <property type="component" value="Unassembled WGS sequence"/>
</dbReference>
<dbReference type="GeneID" id="85465686"/>
<keyword evidence="3" id="KW-1185">Reference proteome</keyword>
<dbReference type="AlphaFoldDB" id="A0AAJ0A965"/>
<gene>
    <name evidence="2" type="ORF">BDP55DRAFT_773029</name>
</gene>
<evidence type="ECO:0000256" key="1">
    <source>
        <dbReference type="SAM" id="MobiDB-lite"/>
    </source>
</evidence>
<evidence type="ECO:0000313" key="2">
    <source>
        <dbReference type="EMBL" id="KAK1658797.1"/>
    </source>
</evidence>
<reference evidence="2" key="1">
    <citation type="submission" date="2021-06" db="EMBL/GenBank/DDBJ databases">
        <title>Comparative genomics, transcriptomics and evolutionary studies reveal genomic signatures of adaptation to plant cell wall in hemibiotrophic fungi.</title>
        <authorList>
            <consortium name="DOE Joint Genome Institute"/>
            <person name="Baroncelli R."/>
            <person name="Diaz J.F."/>
            <person name="Benocci T."/>
            <person name="Peng M."/>
            <person name="Battaglia E."/>
            <person name="Haridas S."/>
            <person name="Andreopoulos W."/>
            <person name="Labutti K."/>
            <person name="Pangilinan J."/>
            <person name="Floch G.L."/>
            <person name="Makela M.R."/>
            <person name="Henrissat B."/>
            <person name="Grigoriev I.V."/>
            <person name="Crouch J.A."/>
            <person name="De Vries R.P."/>
            <person name="Sukno S.A."/>
            <person name="Thon M.R."/>
        </authorList>
    </citation>
    <scope>NUCLEOTIDE SEQUENCE</scope>
    <source>
        <strain evidence="2">CBS 193.32</strain>
    </source>
</reference>
<comment type="caution">
    <text evidence="2">The sequence shown here is derived from an EMBL/GenBank/DDBJ whole genome shotgun (WGS) entry which is preliminary data.</text>
</comment>
<name>A0AAJ0A965_9PEZI</name>